<dbReference type="Proteomes" id="UP000023152">
    <property type="component" value="Unassembled WGS sequence"/>
</dbReference>
<keyword evidence="1" id="KW-0812">Transmembrane</keyword>
<keyword evidence="3" id="KW-1185">Reference proteome</keyword>
<feature type="transmembrane region" description="Helical" evidence="1">
    <location>
        <begin position="178"/>
        <end position="204"/>
    </location>
</feature>
<reference evidence="2 3" key="1">
    <citation type="journal article" date="2013" name="Curr. Biol.">
        <title>The Genome of the Foraminiferan Reticulomyxa filosa.</title>
        <authorList>
            <person name="Glockner G."/>
            <person name="Hulsmann N."/>
            <person name="Schleicher M."/>
            <person name="Noegel A.A."/>
            <person name="Eichinger L."/>
            <person name="Gallinger C."/>
            <person name="Pawlowski J."/>
            <person name="Sierra R."/>
            <person name="Euteneuer U."/>
            <person name="Pillet L."/>
            <person name="Moustafa A."/>
            <person name="Platzer M."/>
            <person name="Groth M."/>
            <person name="Szafranski K."/>
            <person name="Schliwa M."/>
        </authorList>
    </citation>
    <scope>NUCLEOTIDE SEQUENCE [LARGE SCALE GENOMIC DNA]</scope>
</reference>
<dbReference type="SUPFAM" id="SSF103473">
    <property type="entry name" value="MFS general substrate transporter"/>
    <property type="match status" value="1"/>
</dbReference>
<dbReference type="AlphaFoldDB" id="X6M8M3"/>
<protein>
    <recommendedName>
        <fullName evidence="4">Transmembrane protein</fullName>
    </recommendedName>
</protein>
<proteinExistence type="predicted"/>
<feature type="transmembrane region" description="Helical" evidence="1">
    <location>
        <begin position="39"/>
        <end position="62"/>
    </location>
</feature>
<accession>X6M8M3</accession>
<evidence type="ECO:0000313" key="2">
    <source>
        <dbReference type="EMBL" id="ETO09822.1"/>
    </source>
</evidence>
<dbReference type="InterPro" id="IPR036259">
    <property type="entry name" value="MFS_trans_sf"/>
</dbReference>
<keyword evidence="1" id="KW-0472">Membrane</keyword>
<comment type="caution">
    <text evidence="2">The sequence shown here is derived from an EMBL/GenBank/DDBJ whole genome shotgun (WGS) entry which is preliminary data.</text>
</comment>
<evidence type="ECO:0000313" key="3">
    <source>
        <dbReference type="Proteomes" id="UP000023152"/>
    </source>
</evidence>
<keyword evidence="1" id="KW-1133">Transmembrane helix</keyword>
<dbReference type="PANTHER" id="PTHR33802:SF1">
    <property type="entry name" value="XK-RELATED PROTEIN"/>
    <property type="match status" value="1"/>
</dbReference>
<evidence type="ECO:0000256" key="1">
    <source>
        <dbReference type="SAM" id="Phobius"/>
    </source>
</evidence>
<gene>
    <name evidence="2" type="ORF">RFI_27555</name>
</gene>
<feature type="transmembrane region" description="Helical" evidence="1">
    <location>
        <begin position="216"/>
        <end position="235"/>
    </location>
</feature>
<name>X6M8M3_RETFI</name>
<organism evidence="2 3">
    <name type="scientific">Reticulomyxa filosa</name>
    <dbReference type="NCBI Taxonomy" id="46433"/>
    <lineage>
        <taxon>Eukaryota</taxon>
        <taxon>Sar</taxon>
        <taxon>Rhizaria</taxon>
        <taxon>Retaria</taxon>
        <taxon>Foraminifera</taxon>
        <taxon>Monothalamids</taxon>
        <taxon>Reticulomyxidae</taxon>
        <taxon>Reticulomyxa</taxon>
    </lineage>
</organism>
<feature type="transmembrane region" description="Helical" evidence="1">
    <location>
        <begin position="247"/>
        <end position="273"/>
    </location>
</feature>
<evidence type="ECO:0008006" key="4">
    <source>
        <dbReference type="Google" id="ProtNLM"/>
    </source>
</evidence>
<sequence>MSIILAEHGTKIFVHGFYICYFLATLCNALWTVCLTTDLDIVSVICGVAMCMLLLICAYICFRHIFDYHYHNDNLSECEQQDISLSLSPLANCFNCRQQNKINLGKDLIRDDSCINESESIGVSLQQFDIMDNKNISQIQEKEQSIRANSNNKIDEWMTPELPLSFLNKQLTKRKSNYLIVLVLNGILYVVTMTLYATCIAISLCIKYRFHVSDTFASNILLIFWIFCLFIYGFLEFITIYNRYLRWNYATYIVFAVYSTGIYMIYVYMYMYICNKINL</sequence>
<feature type="transmembrane region" description="Helical" evidence="1">
    <location>
        <begin position="12"/>
        <end position="33"/>
    </location>
</feature>
<dbReference type="PANTHER" id="PTHR33802">
    <property type="entry name" value="SI:CH211-161H7.5-RELATED"/>
    <property type="match status" value="1"/>
</dbReference>
<dbReference type="EMBL" id="ASPP01023889">
    <property type="protein sequence ID" value="ETO09822.1"/>
    <property type="molecule type" value="Genomic_DNA"/>
</dbReference>